<proteinExistence type="predicted"/>
<gene>
    <name evidence="1" type="ORF">MKQ68_08130</name>
</gene>
<evidence type="ECO:0000313" key="1">
    <source>
        <dbReference type="EMBL" id="UYQ95061.1"/>
    </source>
</evidence>
<accession>A0ABY6J5V6</accession>
<protein>
    <submittedName>
        <fullName evidence="1">Uncharacterized protein</fullName>
    </submittedName>
</protein>
<name>A0ABY6J5V6_9BACT</name>
<organism evidence="1 2">
    <name type="scientific">Chitinophaga horti</name>
    <dbReference type="NCBI Taxonomy" id="2920382"/>
    <lineage>
        <taxon>Bacteria</taxon>
        <taxon>Pseudomonadati</taxon>
        <taxon>Bacteroidota</taxon>
        <taxon>Chitinophagia</taxon>
        <taxon>Chitinophagales</taxon>
        <taxon>Chitinophagaceae</taxon>
        <taxon>Chitinophaga</taxon>
    </lineage>
</organism>
<reference evidence="1" key="1">
    <citation type="submission" date="2022-10" db="EMBL/GenBank/DDBJ databases">
        <title>Chitinophaga sp. nov., isolated from soil.</title>
        <authorList>
            <person name="Jeon C.O."/>
        </authorList>
    </citation>
    <scope>NUCLEOTIDE SEQUENCE</scope>
    <source>
        <strain evidence="1">R8</strain>
    </source>
</reference>
<dbReference type="EMBL" id="CP107006">
    <property type="protein sequence ID" value="UYQ95061.1"/>
    <property type="molecule type" value="Genomic_DNA"/>
</dbReference>
<dbReference type="RefSeq" id="WP_264282861.1">
    <property type="nucleotide sequence ID" value="NZ_CP107006.1"/>
</dbReference>
<keyword evidence="2" id="KW-1185">Reference proteome</keyword>
<evidence type="ECO:0000313" key="2">
    <source>
        <dbReference type="Proteomes" id="UP001162741"/>
    </source>
</evidence>
<dbReference type="Proteomes" id="UP001162741">
    <property type="component" value="Chromosome"/>
</dbReference>
<sequence>MARSANPLLMGVSGSIADQLTIRNIGGKTFLSKKVGKRQKPATKKQLKNENKFAKANEIISERYADLVLREEARLRLKVPSGRPVFRAMLKEYLEELKKEHQ</sequence>